<evidence type="ECO:0000256" key="2">
    <source>
        <dbReference type="ARBA" id="ARBA00008153"/>
    </source>
</evidence>
<dbReference type="FunCoup" id="A0A2J7R920">
    <property type="interactions" value="1311"/>
</dbReference>
<dbReference type="InParanoid" id="A0A2J7R920"/>
<dbReference type="PANTHER" id="PTHR12472">
    <property type="entry name" value="RAB3-GAP REGULATORY DOMAIN"/>
    <property type="match status" value="1"/>
</dbReference>
<dbReference type="EMBL" id="NEVH01006721">
    <property type="protein sequence ID" value="PNF37323.1"/>
    <property type="molecule type" value="Genomic_DNA"/>
</dbReference>
<evidence type="ECO:0000313" key="8">
    <source>
        <dbReference type="EMBL" id="PNF37325.1"/>
    </source>
</evidence>
<evidence type="ECO:0000256" key="5">
    <source>
        <dbReference type="SAM" id="MobiDB-lite"/>
    </source>
</evidence>
<keyword evidence="9" id="KW-1185">Reference proteome</keyword>
<reference evidence="8 9" key="1">
    <citation type="submission" date="2017-12" db="EMBL/GenBank/DDBJ databases">
        <title>Hemimetabolous genomes reveal molecular basis of termite eusociality.</title>
        <authorList>
            <person name="Harrison M.C."/>
            <person name="Jongepier E."/>
            <person name="Robertson H.M."/>
            <person name="Arning N."/>
            <person name="Bitard-Feildel T."/>
            <person name="Chao H."/>
            <person name="Childers C.P."/>
            <person name="Dinh H."/>
            <person name="Doddapaneni H."/>
            <person name="Dugan S."/>
            <person name="Gowin J."/>
            <person name="Greiner C."/>
            <person name="Han Y."/>
            <person name="Hu H."/>
            <person name="Hughes D.S.T."/>
            <person name="Huylmans A.-K."/>
            <person name="Kemena C."/>
            <person name="Kremer L.P.M."/>
            <person name="Lee S.L."/>
            <person name="Lopez-Ezquerra A."/>
            <person name="Mallet L."/>
            <person name="Monroy-Kuhn J.M."/>
            <person name="Moser A."/>
            <person name="Murali S.C."/>
            <person name="Muzny D.M."/>
            <person name="Otani S."/>
            <person name="Piulachs M.-D."/>
            <person name="Poelchau M."/>
            <person name="Qu J."/>
            <person name="Schaub F."/>
            <person name="Wada-Katsumata A."/>
            <person name="Worley K.C."/>
            <person name="Xie Q."/>
            <person name="Ylla G."/>
            <person name="Poulsen M."/>
            <person name="Gibbs R.A."/>
            <person name="Schal C."/>
            <person name="Richards S."/>
            <person name="Belles X."/>
            <person name="Korb J."/>
            <person name="Bornberg-Bauer E."/>
        </authorList>
    </citation>
    <scope>NUCLEOTIDE SEQUENCE [LARGE SCALE GENOMIC DNA]</scope>
    <source>
        <tissue evidence="8">Whole body</tissue>
    </source>
</reference>
<feature type="region of interest" description="Disordered" evidence="5">
    <location>
        <begin position="849"/>
        <end position="881"/>
    </location>
</feature>
<dbReference type="InterPro" id="IPR026059">
    <property type="entry name" value="Rab3GAP2"/>
</dbReference>
<dbReference type="GO" id="GO:0005096">
    <property type="term" value="F:GTPase activator activity"/>
    <property type="evidence" value="ECO:0007669"/>
    <property type="project" value="UniProtKB-KW"/>
</dbReference>
<dbReference type="Pfam" id="PF14655">
    <property type="entry name" value="RAB3GAP2_N"/>
    <property type="match status" value="1"/>
</dbReference>
<feature type="domain" description="Rab3-GAP regulatory subunit N-terminal" evidence="6">
    <location>
        <begin position="50"/>
        <end position="466"/>
    </location>
</feature>
<evidence type="ECO:0000259" key="7">
    <source>
        <dbReference type="Pfam" id="PF14656"/>
    </source>
</evidence>
<feature type="domain" description="Rab3GAP regulatory subunit C-terminal" evidence="7">
    <location>
        <begin position="754"/>
        <end position="1403"/>
    </location>
</feature>
<dbReference type="STRING" id="105785.A0A2J7R920"/>
<gene>
    <name evidence="8" type="ORF">B7P43_G00463</name>
</gene>
<dbReference type="InterPro" id="IPR029257">
    <property type="entry name" value="RAB3GAP2_C"/>
</dbReference>
<accession>A0A2J7R920</accession>
<dbReference type="Pfam" id="PF14656">
    <property type="entry name" value="RAB3GAP2_C"/>
    <property type="match status" value="1"/>
</dbReference>
<evidence type="ECO:0000256" key="3">
    <source>
        <dbReference type="ARBA" id="ARBA00022468"/>
    </source>
</evidence>
<organism evidence="8 9">
    <name type="scientific">Cryptotermes secundus</name>
    <dbReference type="NCBI Taxonomy" id="105785"/>
    <lineage>
        <taxon>Eukaryota</taxon>
        <taxon>Metazoa</taxon>
        <taxon>Ecdysozoa</taxon>
        <taxon>Arthropoda</taxon>
        <taxon>Hexapoda</taxon>
        <taxon>Insecta</taxon>
        <taxon>Pterygota</taxon>
        <taxon>Neoptera</taxon>
        <taxon>Polyneoptera</taxon>
        <taxon>Dictyoptera</taxon>
        <taxon>Blattodea</taxon>
        <taxon>Blattoidea</taxon>
        <taxon>Termitoidae</taxon>
        <taxon>Kalotermitidae</taxon>
        <taxon>Cryptotermitinae</taxon>
        <taxon>Cryptotermes</taxon>
    </lineage>
</organism>
<comment type="similarity">
    <text evidence="2">Belongs to the Rab3-GAP regulatory subunit family.</text>
</comment>
<dbReference type="EMBL" id="NEVH01006721">
    <property type="protein sequence ID" value="PNF37325.1"/>
    <property type="molecule type" value="Genomic_DNA"/>
</dbReference>
<dbReference type="InterPro" id="IPR032839">
    <property type="entry name" value="RAB3GAP_N"/>
</dbReference>
<dbReference type="Proteomes" id="UP000235965">
    <property type="component" value="Unassembled WGS sequence"/>
</dbReference>
<evidence type="ECO:0000313" key="9">
    <source>
        <dbReference type="Proteomes" id="UP000235965"/>
    </source>
</evidence>
<comment type="subcellular location">
    <subcellularLocation>
        <location evidence="1">Cytoplasm</location>
    </subcellularLocation>
</comment>
<dbReference type="OrthoDB" id="2019917at2759"/>
<proteinExistence type="inferred from homology"/>
<name>A0A2J7R920_9NEOP</name>
<dbReference type="PANTHER" id="PTHR12472:SF0">
    <property type="entry name" value="RAB3 GTPASE-ACTIVATING PROTEIN NON-CATALYTIC SUBUNIT"/>
    <property type="match status" value="1"/>
</dbReference>
<protein>
    <submittedName>
        <fullName evidence="8">Rab3 GTPase-activating protein non-catalytic subunit</fullName>
    </submittedName>
</protein>
<sequence length="1432" mass="159298">MSCQIRTIASLIDIDSVKKHLFSLVEAEPDDSWEWPDEDSLKSNGKETAWLQECCISLSSTGQLLVIAHKKVMVVLTSKWDSQEQGDVKMKYHITWHGNPCKDENEQITSVLCLPLIFQGKSSHCGPDWTCIVIGLSSGFVQFYTENCNLLLSELLHNEPVTHLKCQSFEPRRFSTAQEHSEELYVMYHSAVCVLMGFGLFPKLRACRNQLARVKANCKAVMSASPLTYKKWGFTEQNVVADSEVVGPATNNTFDHLVTASLCGGFNTYRSSAPQTSLILAVGKRPYVGFHYALEGEAPPMFAGVTKAVVSKVKAAFGQVVPSWIGGGKQNSSLEKDKKNVPIEPAVSMVCRFGLCDLLRHGDRLVMSPNRNLSVVSDSLGRIILIDNLRGLAVRMWKGYRDAQCGWLEVQEETGRGGVSSRSAPLPRTALFLVIYEPKQGVIEIWAMQQGPRVAKFTASKSGRLLHMGHGFMGLDNNPLEGGNKSQFSCVFVDPGGLIKEISVPFHFALSDKNSKRTRDLHLLKKLKAFLKENDYDNDRLIEEVQKRMQELKTNDIRTQAIDMLSTSKYITPDALEVALNIVVDKLTSQDAESVDHSSKTLLHMAQQLQRLVSFYQFIRREHQIPPTYSTVVADNLNSPQSLSILLHAPEKEVNGLRKLVATIESVALKTKSESEPRVAFREDGKTAFVEFLSCFEVGGPSQESSTISLKENISEDKLKRNSEMVYQGTLYSDTKVEDWKKAAAKSHIEPAHLMQLALHFWLQKREGAALEAEMLRFTELLKAICSLTDVNVICAEYNGLSSWWRDVRRILTDSTNPFMALTAAIVCRAVALSVEKVKESNVLAHDISMPNGGPGDAVSLQQESSAVSPDDETHSSTSEWENVSHDTCQWSLLIGQLEDVALLDSVLRQKPTPVEGGAVPVSGRPQLFCCPYSRPAVSLSYLLNKGKGSVSELVARWLSSAGLDPDRLVDLSDVEFDNLEERERHPEEGSFRKAASLDIKEGSKLEVEQCAEAVPANEHESNILANLGILKCHFPYSLSSSILLANLCWEFLLAWHRSVDDLNALCAAVKCLQAVPSPRLKEGLSSLMWKMHLGPRFESAARLFQKVGKIPKERLCKQDIGISDLEMFSFLETCVDFLDIFVEASLVSAAEAPLDITRHEELWNCGGSGPPSLVELALSQPTVNYDLLHLHYQLAVALQMLTLFTMRFPRPISSLFDNMGQAALFADLSSQPQLPSHNPDQSLITARTRFLCRVITGAMQMIQVEWGESGQDDKVKKLDARLAVQWMSKCIDLASVWQVSSDTLRRHQICELYSNGYDRLAEEVMPALQNPSLVASQLLLIAGQRLRQVVMNSTDMRNKMSHLSPSLSTWLHSLSEDNLKSCDTPDLNDLTQLLAIIMQHLPESHQDYQLTAHMVETVQAFISSSKGISAT</sequence>
<evidence type="ECO:0000256" key="1">
    <source>
        <dbReference type="ARBA" id="ARBA00004496"/>
    </source>
</evidence>
<evidence type="ECO:0000259" key="6">
    <source>
        <dbReference type="Pfam" id="PF14655"/>
    </source>
</evidence>
<keyword evidence="4" id="KW-0963">Cytoplasm</keyword>
<dbReference type="GO" id="GO:0005737">
    <property type="term" value="C:cytoplasm"/>
    <property type="evidence" value="ECO:0007669"/>
    <property type="project" value="UniProtKB-SubCell"/>
</dbReference>
<comment type="caution">
    <text evidence="8">The sequence shown here is derived from an EMBL/GenBank/DDBJ whole genome shotgun (WGS) entry which is preliminary data.</text>
</comment>
<keyword evidence="3" id="KW-0343">GTPase activation</keyword>
<evidence type="ECO:0000256" key="4">
    <source>
        <dbReference type="ARBA" id="ARBA00022490"/>
    </source>
</evidence>